<reference evidence="2" key="2">
    <citation type="submission" date="2022-06" db="UniProtKB">
        <authorList>
            <consortium name="EnsemblMetazoa"/>
        </authorList>
    </citation>
    <scope>IDENTIFICATION</scope>
    <source>
        <strain evidence="2">PS312</strain>
    </source>
</reference>
<gene>
    <name evidence="2" type="primary">WBGene00118326</name>
</gene>
<dbReference type="EnsemblMetazoa" id="PPA28772.1">
    <property type="protein sequence ID" value="PPA28772.1"/>
    <property type="gene ID" value="WBGene00118326"/>
</dbReference>
<evidence type="ECO:0000313" key="2">
    <source>
        <dbReference type="EnsemblMetazoa" id="PPA28772.1"/>
    </source>
</evidence>
<name>A0A2A6CA38_PRIPA</name>
<proteinExistence type="predicted"/>
<accession>A0A2A6CA38</accession>
<feature type="compositionally biased region" description="Polar residues" evidence="1">
    <location>
        <begin position="14"/>
        <end position="25"/>
    </location>
</feature>
<keyword evidence="3" id="KW-1185">Reference proteome</keyword>
<reference evidence="3" key="1">
    <citation type="journal article" date="2008" name="Nat. Genet.">
        <title>The Pristionchus pacificus genome provides a unique perspective on nematode lifestyle and parasitism.</title>
        <authorList>
            <person name="Dieterich C."/>
            <person name="Clifton S.W."/>
            <person name="Schuster L.N."/>
            <person name="Chinwalla A."/>
            <person name="Delehaunty K."/>
            <person name="Dinkelacker I."/>
            <person name="Fulton L."/>
            <person name="Fulton R."/>
            <person name="Godfrey J."/>
            <person name="Minx P."/>
            <person name="Mitreva M."/>
            <person name="Roeseler W."/>
            <person name="Tian H."/>
            <person name="Witte H."/>
            <person name="Yang S.P."/>
            <person name="Wilson R.K."/>
            <person name="Sommer R.J."/>
        </authorList>
    </citation>
    <scope>NUCLEOTIDE SEQUENCE [LARGE SCALE GENOMIC DNA]</scope>
    <source>
        <strain evidence="3">PS312</strain>
    </source>
</reference>
<organism evidence="2 3">
    <name type="scientific">Pristionchus pacificus</name>
    <name type="common">Parasitic nematode worm</name>
    <dbReference type="NCBI Taxonomy" id="54126"/>
    <lineage>
        <taxon>Eukaryota</taxon>
        <taxon>Metazoa</taxon>
        <taxon>Ecdysozoa</taxon>
        <taxon>Nematoda</taxon>
        <taxon>Chromadorea</taxon>
        <taxon>Rhabditida</taxon>
        <taxon>Rhabditina</taxon>
        <taxon>Diplogasteromorpha</taxon>
        <taxon>Diplogasteroidea</taxon>
        <taxon>Neodiplogasteridae</taxon>
        <taxon>Pristionchus</taxon>
    </lineage>
</organism>
<protein>
    <submittedName>
        <fullName evidence="2">Uncharacterized protein</fullName>
    </submittedName>
</protein>
<dbReference type="AlphaFoldDB" id="A0A2A6CA38"/>
<feature type="region of interest" description="Disordered" evidence="1">
    <location>
        <begin position="1"/>
        <end position="25"/>
    </location>
</feature>
<sequence length="97" mass="10727">MSSISSNSSRGMIPNSTQNKETTATTLRDKYRTCCDCCHIKTGTLFLGVLEAAVLAAMLYGIVQQLVWKSETYTRGACNSKYDLYESSMIKISSSYC</sequence>
<accession>A0A8R1YLT9</accession>
<dbReference type="Proteomes" id="UP000005239">
    <property type="component" value="Unassembled WGS sequence"/>
</dbReference>
<evidence type="ECO:0000256" key="1">
    <source>
        <dbReference type="SAM" id="MobiDB-lite"/>
    </source>
</evidence>
<evidence type="ECO:0000313" key="3">
    <source>
        <dbReference type="Proteomes" id="UP000005239"/>
    </source>
</evidence>